<sequence>MNDEELVENLIKKDKQSFNEFMDKYSIDILKTISYVLRDPEEKEYIEECFDDVVIKIFDKCDNFKFESSFRTWVMTIAKNKALDYKRKLKKLSRETEINETLQVEFNIEDNYINNELGKEINDVINKFNDNERELFVNKYILDLSTKELCEYYFISETLLYKRLSRVKEKFRKLWDSNHNSEEVFL</sequence>
<dbReference type="Pfam" id="PF04542">
    <property type="entry name" value="Sigma70_r2"/>
    <property type="match status" value="1"/>
</dbReference>
<evidence type="ECO:0000256" key="4">
    <source>
        <dbReference type="ARBA" id="ARBA00023125"/>
    </source>
</evidence>
<keyword evidence="3" id="KW-0731">Sigma factor</keyword>
<comment type="similarity">
    <text evidence="1">Belongs to the sigma-70 factor family. ECF subfamily.</text>
</comment>
<evidence type="ECO:0000313" key="7">
    <source>
        <dbReference type="EMBL" id="BCZ49121.1"/>
    </source>
</evidence>
<dbReference type="InterPro" id="IPR013324">
    <property type="entry name" value="RNA_pol_sigma_r3/r4-like"/>
</dbReference>
<dbReference type="RefSeq" id="WP_224035326.1">
    <property type="nucleotide sequence ID" value="NZ_AP024849.1"/>
</dbReference>
<accession>A0ABM7TAZ0</accession>
<name>A0ABM7TAZ0_9CLOT</name>
<dbReference type="PANTHER" id="PTHR43133:SF8">
    <property type="entry name" value="RNA POLYMERASE SIGMA FACTOR HI_1459-RELATED"/>
    <property type="match status" value="1"/>
</dbReference>
<dbReference type="GO" id="GO:0000428">
    <property type="term" value="C:DNA-directed RNA polymerase complex"/>
    <property type="evidence" value="ECO:0007669"/>
    <property type="project" value="UniProtKB-KW"/>
</dbReference>
<keyword evidence="8" id="KW-1185">Reference proteome</keyword>
<evidence type="ECO:0000256" key="3">
    <source>
        <dbReference type="ARBA" id="ARBA00023082"/>
    </source>
</evidence>
<dbReference type="NCBIfam" id="TIGR02937">
    <property type="entry name" value="sigma70-ECF"/>
    <property type="match status" value="1"/>
</dbReference>
<evidence type="ECO:0000259" key="6">
    <source>
        <dbReference type="Pfam" id="PF04542"/>
    </source>
</evidence>
<keyword evidence="7" id="KW-0240">DNA-directed RNA polymerase</keyword>
<dbReference type="Gene3D" id="1.10.1740.10">
    <property type="match status" value="1"/>
</dbReference>
<dbReference type="InterPro" id="IPR013325">
    <property type="entry name" value="RNA_pol_sigma_r2"/>
</dbReference>
<protein>
    <submittedName>
        <fullName evidence="7">DNA-directed RNA polymerase sigma-70 factor</fullName>
    </submittedName>
</protein>
<evidence type="ECO:0000256" key="2">
    <source>
        <dbReference type="ARBA" id="ARBA00023015"/>
    </source>
</evidence>
<dbReference type="InterPro" id="IPR014284">
    <property type="entry name" value="RNA_pol_sigma-70_dom"/>
</dbReference>
<dbReference type="SUPFAM" id="SSF88946">
    <property type="entry name" value="Sigma2 domain of RNA polymerase sigma factors"/>
    <property type="match status" value="1"/>
</dbReference>
<dbReference type="Proteomes" id="UP000824633">
    <property type="component" value="Chromosome"/>
</dbReference>
<keyword evidence="4" id="KW-0238">DNA-binding</keyword>
<keyword evidence="5" id="KW-0804">Transcription</keyword>
<dbReference type="InterPro" id="IPR007627">
    <property type="entry name" value="RNA_pol_sigma70_r2"/>
</dbReference>
<dbReference type="InterPro" id="IPR036388">
    <property type="entry name" value="WH-like_DNA-bd_sf"/>
</dbReference>
<evidence type="ECO:0000256" key="5">
    <source>
        <dbReference type="ARBA" id="ARBA00023163"/>
    </source>
</evidence>
<dbReference type="InterPro" id="IPR039425">
    <property type="entry name" value="RNA_pol_sigma-70-like"/>
</dbReference>
<dbReference type="EMBL" id="AP024849">
    <property type="protein sequence ID" value="BCZ49121.1"/>
    <property type="molecule type" value="Genomic_DNA"/>
</dbReference>
<gene>
    <name evidence="7" type="ORF">psyc5s11_51880</name>
</gene>
<dbReference type="SUPFAM" id="SSF88659">
    <property type="entry name" value="Sigma3 and sigma4 domains of RNA polymerase sigma factors"/>
    <property type="match status" value="1"/>
</dbReference>
<dbReference type="Gene3D" id="1.10.10.10">
    <property type="entry name" value="Winged helix-like DNA-binding domain superfamily/Winged helix DNA-binding domain"/>
    <property type="match status" value="1"/>
</dbReference>
<feature type="domain" description="RNA polymerase sigma-70 region 2" evidence="6">
    <location>
        <begin position="30"/>
        <end position="90"/>
    </location>
</feature>
<keyword evidence="2" id="KW-0805">Transcription regulation</keyword>
<evidence type="ECO:0000256" key="1">
    <source>
        <dbReference type="ARBA" id="ARBA00010641"/>
    </source>
</evidence>
<proteinExistence type="inferred from homology"/>
<dbReference type="PANTHER" id="PTHR43133">
    <property type="entry name" value="RNA POLYMERASE ECF-TYPE SIGMA FACTO"/>
    <property type="match status" value="1"/>
</dbReference>
<evidence type="ECO:0000313" key="8">
    <source>
        <dbReference type="Proteomes" id="UP000824633"/>
    </source>
</evidence>
<organism evidence="7 8">
    <name type="scientific">Clostridium gelidum</name>
    <dbReference type="NCBI Taxonomy" id="704125"/>
    <lineage>
        <taxon>Bacteria</taxon>
        <taxon>Bacillati</taxon>
        <taxon>Bacillota</taxon>
        <taxon>Clostridia</taxon>
        <taxon>Eubacteriales</taxon>
        <taxon>Clostridiaceae</taxon>
        <taxon>Clostridium</taxon>
    </lineage>
</organism>
<reference evidence="8" key="1">
    <citation type="submission" date="2021-07" db="EMBL/GenBank/DDBJ databases">
        <title>Complete genome sequencing of a Clostridium isolate.</title>
        <authorList>
            <person name="Ueki A."/>
            <person name="Tonouchi A."/>
        </authorList>
    </citation>
    <scope>NUCLEOTIDE SEQUENCE [LARGE SCALE GENOMIC DNA]</scope>
    <source>
        <strain evidence="8">C5S11</strain>
    </source>
</reference>